<reference evidence="2 3" key="1">
    <citation type="journal article" date="2016" name="Genome Announc.">
        <title>Complete Genome Sequence of Thiostrepton-Producing Streptomyces laurentii ATCC 31255.</title>
        <authorList>
            <person name="Doi K."/>
            <person name="Fujino Y."/>
            <person name="Nagayoshi Y."/>
            <person name="Ohshima T."/>
            <person name="Ogata S."/>
        </authorList>
    </citation>
    <scope>NUCLEOTIDE SEQUENCE [LARGE SCALE GENOMIC DNA]</scope>
    <source>
        <strain evidence="2 3">ATCC 31255</strain>
    </source>
</reference>
<keyword evidence="3" id="KW-1185">Reference proteome</keyword>
<sequence>MGRRRGRSAPMTGAYENERGREPSGREAYDQDAYERDGSGRDRYDGDGYDRDRPDRDRPGRDGYRRDGSGRDAPRRAYAGQDTPRREPSGEERYRRETPDRDVPGRDTAGRDAPGREVAGRDRADGEISRQESSAQSSGRPLLREISPPYRRRSGEIAAVLLYRNGGHRVVWPDRTEDSGKPFLGSPYTVFEVRLGRNVTGFALRLPAAGDGAFFDARVRVRWTVEDPYLVVREQVRDVAELLHDELFDGLRSLSRRFRLTEAQRAEEAVRETLATGRLVVGRDIGLRAQVYVFVDLDEKVQEEVARADRVDVTLTADVREAQAALHREEWERRRVAAEAAALEEMFRRGDLAQLAHHMARNPDKEMEIRAQLLQEKREGQADLLAVFNRMLDSGVLERHEVDEQAYQILQHLRGSAGAVLGGVAERVLDTSRRAGRPALERAVPEPAAPLWDDEPEPEREPASEFDPEFDPEPEPGFEPEPDASTDRRVYEPTRVQASFERDDAESDRGGRRARPSADFDDWDDA</sequence>
<gene>
    <name evidence="2" type="ORF">SLA_5823</name>
</gene>
<name>A0A169P771_STRLU</name>
<feature type="region of interest" description="Disordered" evidence="1">
    <location>
        <begin position="1"/>
        <end position="147"/>
    </location>
</feature>
<organism evidence="2 3">
    <name type="scientific">Streptomyces laurentii</name>
    <dbReference type="NCBI Taxonomy" id="39478"/>
    <lineage>
        <taxon>Bacteria</taxon>
        <taxon>Bacillati</taxon>
        <taxon>Actinomycetota</taxon>
        <taxon>Actinomycetes</taxon>
        <taxon>Kitasatosporales</taxon>
        <taxon>Streptomycetaceae</taxon>
        <taxon>Streptomyces</taxon>
    </lineage>
</organism>
<accession>A0A169P771</accession>
<feature type="region of interest" description="Disordered" evidence="1">
    <location>
        <begin position="437"/>
        <end position="526"/>
    </location>
</feature>
<feature type="compositionally biased region" description="Basic and acidic residues" evidence="1">
    <location>
        <begin position="16"/>
        <end position="75"/>
    </location>
</feature>
<dbReference type="Proteomes" id="UP000217676">
    <property type="component" value="Chromosome"/>
</dbReference>
<feature type="compositionally biased region" description="Acidic residues" evidence="1">
    <location>
        <begin position="452"/>
        <end position="484"/>
    </location>
</feature>
<evidence type="ECO:0000313" key="2">
    <source>
        <dbReference type="EMBL" id="BAU86692.1"/>
    </source>
</evidence>
<dbReference type="KEGG" id="slau:SLA_5823"/>
<dbReference type="AlphaFoldDB" id="A0A169P771"/>
<evidence type="ECO:0000256" key="1">
    <source>
        <dbReference type="SAM" id="MobiDB-lite"/>
    </source>
</evidence>
<protein>
    <recommendedName>
        <fullName evidence="4">Band 7 domain-containing protein</fullName>
    </recommendedName>
</protein>
<dbReference type="EMBL" id="AP017424">
    <property type="protein sequence ID" value="BAU86692.1"/>
    <property type="molecule type" value="Genomic_DNA"/>
</dbReference>
<evidence type="ECO:0008006" key="4">
    <source>
        <dbReference type="Google" id="ProtNLM"/>
    </source>
</evidence>
<proteinExistence type="predicted"/>
<feature type="compositionally biased region" description="Basic and acidic residues" evidence="1">
    <location>
        <begin position="83"/>
        <end position="130"/>
    </location>
</feature>
<evidence type="ECO:0000313" key="3">
    <source>
        <dbReference type="Proteomes" id="UP000217676"/>
    </source>
</evidence>